<feature type="transmembrane region" description="Helical" evidence="7">
    <location>
        <begin position="12"/>
        <end position="29"/>
    </location>
</feature>
<dbReference type="Gene3D" id="1.10.287.130">
    <property type="match status" value="1"/>
</dbReference>
<feature type="transmembrane region" description="Helical" evidence="7">
    <location>
        <begin position="172"/>
        <end position="189"/>
    </location>
</feature>
<feature type="transmembrane region" description="Helical" evidence="7">
    <location>
        <begin position="66"/>
        <end position="84"/>
    </location>
</feature>
<evidence type="ECO:0000256" key="7">
    <source>
        <dbReference type="SAM" id="Phobius"/>
    </source>
</evidence>
<dbReference type="CDD" id="cd00082">
    <property type="entry name" value="HisKA"/>
    <property type="match status" value="1"/>
</dbReference>
<organism evidence="9 10">
    <name type="scientific">Mucilaginibacter robiniae</name>
    <dbReference type="NCBI Taxonomy" id="2728022"/>
    <lineage>
        <taxon>Bacteria</taxon>
        <taxon>Pseudomonadati</taxon>
        <taxon>Bacteroidota</taxon>
        <taxon>Sphingobacteriia</taxon>
        <taxon>Sphingobacteriales</taxon>
        <taxon>Sphingobacteriaceae</taxon>
        <taxon>Mucilaginibacter</taxon>
    </lineage>
</organism>
<dbReference type="PROSITE" id="PS50109">
    <property type="entry name" value="HIS_KIN"/>
    <property type="match status" value="1"/>
</dbReference>
<dbReference type="KEGG" id="mrob:HH214_19535"/>
<dbReference type="Pfam" id="PF17159">
    <property type="entry name" value="MASE3"/>
    <property type="match status" value="1"/>
</dbReference>
<protein>
    <recommendedName>
        <fullName evidence="2">histidine kinase</fullName>
        <ecNumber evidence="2">2.7.13.3</ecNumber>
    </recommendedName>
</protein>
<feature type="domain" description="Histidine kinase" evidence="8">
    <location>
        <begin position="400"/>
        <end position="618"/>
    </location>
</feature>
<evidence type="ECO:0000313" key="10">
    <source>
        <dbReference type="Proteomes" id="UP000503278"/>
    </source>
</evidence>
<keyword evidence="10" id="KW-1185">Reference proteome</keyword>
<dbReference type="Gene3D" id="3.30.565.10">
    <property type="entry name" value="Histidine kinase-like ATPase, C-terminal domain"/>
    <property type="match status" value="1"/>
</dbReference>
<keyword evidence="3" id="KW-0597">Phosphoprotein</keyword>
<dbReference type="Pfam" id="PF00512">
    <property type="entry name" value="HisKA"/>
    <property type="match status" value="1"/>
</dbReference>
<dbReference type="PRINTS" id="PR00344">
    <property type="entry name" value="BCTRLSENSOR"/>
</dbReference>
<feature type="transmembrane region" description="Helical" evidence="7">
    <location>
        <begin position="35"/>
        <end position="54"/>
    </location>
</feature>
<feature type="transmembrane region" description="Helical" evidence="7">
    <location>
        <begin position="135"/>
        <end position="152"/>
    </location>
</feature>
<dbReference type="SMART" id="SM00387">
    <property type="entry name" value="HATPase_c"/>
    <property type="match status" value="1"/>
</dbReference>
<evidence type="ECO:0000256" key="3">
    <source>
        <dbReference type="ARBA" id="ARBA00022553"/>
    </source>
</evidence>
<dbReference type="InterPro" id="IPR005467">
    <property type="entry name" value="His_kinase_dom"/>
</dbReference>
<accession>A0A7L5E7V3</accession>
<evidence type="ECO:0000256" key="2">
    <source>
        <dbReference type="ARBA" id="ARBA00012438"/>
    </source>
</evidence>
<dbReference type="PANTHER" id="PTHR43711">
    <property type="entry name" value="TWO-COMPONENT HISTIDINE KINASE"/>
    <property type="match status" value="1"/>
</dbReference>
<dbReference type="SUPFAM" id="SSF55874">
    <property type="entry name" value="ATPase domain of HSP90 chaperone/DNA topoisomerase II/histidine kinase"/>
    <property type="match status" value="1"/>
</dbReference>
<keyword evidence="4" id="KW-0808">Transferase</keyword>
<evidence type="ECO:0000256" key="6">
    <source>
        <dbReference type="ARBA" id="ARBA00023012"/>
    </source>
</evidence>
<keyword evidence="5 9" id="KW-0418">Kinase</keyword>
<dbReference type="InterPro" id="IPR036890">
    <property type="entry name" value="HATPase_C_sf"/>
</dbReference>
<evidence type="ECO:0000256" key="5">
    <source>
        <dbReference type="ARBA" id="ARBA00022777"/>
    </source>
</evidence>
<dbReference type="Pfam" id="PF02518">
    <property type="entry name" value="HATPase_c"/>
    <property type="match status" value="1"/>
</dbReference>
<dbReference type="AlphaFoldDB" id="A0A7L5E7V3"/>
<sequence length="625" mass="71209">MVSVFQLLKSNYRTLFSISLLVIVFYLSLQHSYVFFHTVVELFSIVVAFAVFIVTWNARRMMDNNYLQFVGIAYIFIGALDLLHTLTFRGMNLIVSPIYYTNQFWVATRFLEAITLLTGFAFLNTKRKLNADLVFLIYLVASTLISLSILYWKNFPVCYIDGYGLTDFKIYAEYAIIAILFIAAYLLVQKKTSFTPLVYQLIFYSLVFTILSEFCFTLYATNSSFAAELGHYAKLISFFLLYKADVETGFLKPTDLIFRNLKDNEEKYRTLAESMPGLIMRFDHNLNCIYNNSRANQWLHNGQQSLSIADSPEMQMTLSLEMELSHLLQKAKTTVQTQESYISVQQNEAIMHYAVQAIPEQHTETDEPTYLIICQDVTLLKLAEQQLKELNATKDKLFSIIAHDLRNPFTSLLSFSELIYKNADKLRKEKIEQMALRMNDSAKQAYALLENLLNWSRVQTGMLKPNLQLLNSQELLNEAKSFSSSVAQAKNVDIVIIGSSAINVFADKHMINTVLRNLISNAVKFSYPESSIVLRADQNGSDMMFSVADMGVGIEKENQEQLLSIGNRHSTNGTAAEKGTGLGLVLCKEFIELNGGRLWLNSEFGVGTTFYFTLPIAHDQLQKRI</sequence>
<dbReference type="EMBL" id="CP051682">
    <property type="protein sequence ID" value="QJD97914.1"/>
    <property type="molecule type" value="Genomic_DNA"/>
</dbReference>
<evidence type="ECO:0000313" key="9">
    <source>
        <dbReference type="EMBL" id="QJD97914.1"/>
    </source>
</evidence>
<feature type="transmembrane region" description="Helical" evidence="7">
    <location>
        <begin position="104"/>
        <end position="123"/>
    </location>
</feature>
<dbReference type="SUPFAM" id="SSF47384">
    <property type="entry name" value="Homodimeric domain of signal transducing histidine kinase"/>
    <property type="match status" value="1"/>
</dbReference>
<gene>
    <name evidence="9" type="ORF">HH214_19535</name>
</gene>
<dbReference type="InterPro" id="IPR003661">
    <property type="entry name" value="HisK_dim/P_dom"/>
</dbReference>
<dbReference type="SMART" id="SM00388">
    <property type="entry name" value="HisKA"/>
    <property type="match status" value="1"/>
</dbReference>
<proteinExistence type="predicted"/>
<keyword evidence="7" id="KW-0812">Transmembrane</keyword>
<reference evidence="9 10" key="1">
    <citation type="submission" date="2020-04" db="EMBL/GenBank/DDBJ databases">
        <title>Genome sequencing of novel species.</title>
        <authorList>
            <person name="Heo J."/>
            <person name="Kim S.-J."/>
            <person name="Kim J.-S."/>
            <person name="Hong S.-B."/>
            <person name="Kwon S.-W."/>
        </authorList>
    </citation>
    <scope>NUCLEOTIDE SEQUENCE [LARGE SCALE GENOMIC DNA]</scope>
    <source>
        <strain evidence="9 10">F39-2</strain>
    </source>
</reference>
<dbReference type="InterPro" id="IPR003594">
    <property type="entry name" value="HATPase_dom"/>
</dbReference>
<dbReference type="Gene3D" id="3.30.450.20">
    <property type="entry name" value="PAS domain"/>
    <property type="match status" value="1"/>
</dbReference>
<dbReference type="InterPro" id="IPR050736">
    <property type="entry name" value="Sensor_HK_Regulatory"/>
</dbReference>
<feature type="transmembrane region" description="Helical" evidence="7">
    <location>
        <begin position="201"/>
        <end position="220"/>
    </location>
</feature>
<evidence type="ECO:0000256" key="1">
    <source>
        <dbReference type="ARBA" id="ARBA00000085"/>
    </source>
</evidence>
<evidence type="ECO:0000256" key="4">
    <source>
        <dbReference type="ARBA" id="ARBA00022679"/>
    </source>
</evidence>
<keyword evidence="7" id="KW-0472">Membrane</keyword>
<keyword evidence="6" id="KW-0902">Two-component regulatory system</keyword>
<dbReference type="GO" id="GO:0000155">
    <property type="term" value="F:phosphorelay sensor kinase activity"/>
    <property type="evidence" value="ECO:0007669"/>
    <property type="project" value="InterPro"/>
</dbReference>
<comment type="catalytic activity">
    <reaction evidence="1">
        <text>ATP + protein L-histidine = ADP + protein N-phospho-L-histidine.</text>
        <dbReference type="EC" id="2.7.13.3"/>
    </reaction>
</comment>
<keyword evidence="7" id="KW-1133">Transmembrane helix</keyword>
<dbReference type="RefSeq" id="WP_169610509.1">
    <property type="nucleotide sequence ID" value="NZ_CP051682.1"/>
</dbReference>
<dbReference type="InterPro" id="IPR033425">
    <property type="entry name" value="MASE3"/>
</dbReference>
<dbReference type="Proteomes" id="UP000503278">
    <property type="component" value="Chromosome"/>
</dbReference>
<evidence type="ECO:0000259" key="8">
    <source>
        <dbReference type="PROSITE" id="PS50109"/>
    </source>
</evidence>
<dbReference type="InterPro" id="IPR004358">
    <property type="entry name" value="Sig_transdc_His_kin-like_C"/>
</dbReference>
<dbReference type="PANTHER" id="PTHR43711:SF31">
    <property type="entry name" value="HISTIDINE KINASE"/>
    <property type="match status" value="1"/>
</dbReference>
<name>A0A7L5E7V3_9SPHI</name>
<dbReference type="EC" id="2.7.13.3" evidence="2"/>
<dbReference type="InterPro" id="IPR036097">
    <property type="entry name" value="HisK_dim/P_sf"/>
</dbReference>